<evidence type="ECO:0000256" key="4">
    <source>
        <dbReference type="ARBA" id="ARBA00022692"/>
    </source>
</evidence>
<dbReference type="PANTHER" id="PTHR28090:SF1">
    <property type="entry name" value="PROTEIN ROT1"/>
    <property type="match status" value="1"/>
</dbReference>
<keyword evidence="13" id="KW-1185">Reference proteome</keyword>
<accession>B9WFS4</accession>
<sequence>MEMDANEILCFYFFCYLFLFCYGSLLRMLIYSILIPSLLCITLTIASSGLLNSIQGTWQSQSEQVITGPAFFEPQKELLQEPKLPGISYSFKNGYWESAQYIVMGNNRNHQCPQAMLIWQHGKYNLKRGKLILIPNKNDGRQLISDPCFDNGMSEYKRFHNGETLEVDVRFDEYFGNWKLVLVDYLTGKKKQPMWLTSRNVTMLPTGTITSTKRKYVKKE</sequence>
<evidence type="ECO:0000256" key="1">
    <source>
        <dbReference type="ARBA" id="ARBA00004115"/>
    </source>
</evidence>
<evidence type="ECO:0000256" key="3">
    <source>
        <dbReference type="ARBA" id="ARBA00017291"/>
    </source>
</evidence>
<dbReference type="GO" id="GO:0051082">
    <property type="term" value="F:unfolded protein binding"/>
    <property type="evidence" value="ECO:0007669"/>
    <property type="project" value="TreeGrafter"/>
</dbReference>
<protein>
    <recommendedName>
        <fullName evidence="3 9">Protein ROT1</fullName>
    </recommendedName>
</protein>
<keyword evidence="7 10" id="KW-1133">Transmembrane helix</keyword>
<evidence type="ECO:0000313" key="11">
    <source>
        <dbReference type="CGD" id="CAL0000163806"/>
    </source>
</evidence>
<proteinExistence type="inferred from homology"/>
<evidence type="ECO:0000313" key="12">
    <source>
        <dbReference type="EMBL" id="CAX42093.1"/>
    </source>
</evidence>
<keyword evidence="4 10" id="KW-0812">Transmembrane</keyword>
<dbReference type="GO" id="GO:0007118">
    <property type="term" value="P:budding cell apical bud growth"/>
    <property type="evidence" value="ECO:0007669"/>
    <property type="project" value="TreeGrafter"/>
</dbReference>
<dbReference type="AlphaFoldDB" id="B9WFS4"/>
<dbReference type="RefSeq" id="XP_002419878.1">
    <property type="nucleotide sequence ID" value="XM_002419833.1"/>
</dbReference>
<feature type="transmembrane region" description="Helical" evidence="10">
    <location>
        <begin position="31"/>
        <end position="51"/>
    </location>
</feature>
<evidence type="ECO:0000256" key="8">
    <source>
        <dbReference type="ARBA" id="ARBA00023136"/>
    </source>
</evidence>
<comment type="function">
    <text evidence="9">Required for normal levels of the cell wall 1,6-beta-glucan. Involved in a protein folding machinery chaperoning proteins acting in various physiological processes including cell wall synthesis and lysis of autophagic bodies.</text>
</comment>
<evidence type="ECO:0000256" key="6">
    <source>
        <dbReference type="ARBA" id="ARBA00022824"/>
    </source>
</evidence>
<evidence type="ECO:0000256" key="7">
    <source>
        <dbReference type="ARBA" id="ARBA00022989"/>
    </source>
</evidence>
<name>B9WFS4_CANDC</name>
<keyword evidence="6 9" id="KW-0256">Endoplasmic reticulum</keyword>
<keyword evidence="5" id="KW-0732">Signal</keyword>
<gene>
    <name evidence="11" type="ordered locus">Cd36_42130</name>
    <name evidence="12" type="ORF">CD36_42130</name>
</gene>
<dbReference type="CGD" id="CAL0000163806">
    <property type="gene designation" value="Cd36_42130"/>
</dbReference>
<dbReference type="Proteomes" id="UP000002605">
    <property type="component" value="Chromosome 4"/>
</dbReference>
<comment type="subcellular location">
    <subcellularLocation>
        <location evidence="1">Endoplasmic reticulum membrane</location>
        <topology evidence="1">Single-pass type I membrane protein</topology>
    </subcellularLocation>
</comment>
<reference evidence="12 13" key="1">
    <citation type="journal article" date="2009" name="Genome Res.">
        <title>Comparative genomics of the fungal pathogens Candida dubliniensis and Candida albicans.</title>
        <authorList>
            <person name="Jackson A.P."/>
            <person name="Gamble J.A."/>
            <person name="Yeomans T."/>
            <person name="Moran G.P."/>
            <person name="Saunders D."/>
            <person name="Harris D."/>
            <person name="Aslett M."/>
            <person name="Barrell J.F."/>
            <person name="Butler G."/>
            <person name="Citiulo F."/>
            <person name="Coleman D.C."/>
            <person name="de Groot P.W.J."/>
            <person name="Goodwin T.J."/>
            <person name="Quail M.A."/>
            <person name="McQuillan J."/>
            <person name="Munro C.A."/>
            <person name="Pain A."/>
            <person name="Poulter R.T."/>
            <person name="Rajandream M.A."/>
            <person name="Renauld H."/>
            <person name="Spiering M.J."/>
            <person name="Tivey A."/>
            <person name="Gow N.A.R."/>
            <person name="Barrell B."/>
            <person name="Sullivan D.J."/>
            <person name="Berriman M."/>
        </authorList>
    </citation>
    <scope>NUCLEOTIDE SEQUENCE [LARGE SCALE GENOMIC DNA]</scope>
    <source>
        <strain evidence="13">CD36 / ATCC MYA-646 / CBS 7987 / NCPF 3949 / NRRL Y-17841</strain>
    </source>
</reference>
<evidence type="ECO:0000256" key="9">
    <source>
        <dbReference type="PIRNR" id="PIRNR017290"/>
    </source>
</evidence>
<dbReference type="eggNOG" id="ENOG502QQTG">
    <property type="taxonomic scope" value="Eukaryota"/>
</dbReference>
<evidence type="ECO:0000256" key="10">
    <source>
        <dbReference type="SAM" id="Phobius"/>
    </source>
</evidence>
<dbReference type="PANTHER" id="PTHR28090">
    <property type="entry name" value="PROTEIN ROT1"/>
    <property type="match status" value="1"/>
</dbReference>
<dbReference type="VEuPathDB" id="FungiDB:CD36_42130"/>
<dbReference type="KEGG" id="cdu:CD36_42130"/>
<feature type="transmembrane region" description="Helical" evidence="10">
    <location>
        <begin position="7"/>
        <end position="25"/>
    </location>
</feature>
<dbReference type="GeneID" id="8047600"/>
<dbReference type="PIRSF" id="PIRSF017290">
    <property type="entry name" value="ROT1_prd"/>
    <property type="match status" value="1"/>
</dbReference>
<dbReference type="InterPro" id="IPR019623">
    <property type="entry name" value="Rot1"/>
</dbReference>
<dbReference type="HOGENOM" id="CLU_071622_0_1_1"/>
<organism evidence="12 13">
    <name type="scientific">Candida dubliniensis (strain CD36 / ATCC MYA-646 / CBS 7987 / NCPF 3949 / NRRL Y-17841)</name>
    <name type="common">Yeast</name>
    <dbReference type="NCBI Taxonomy" id="573826"/>
    <lineage>
        <taxon>Eukaryota</taxon>
        <taxon>Fungi</taxon>
        <taxon>Dikarya</taxon>
        <taxon>Ascomycota</taxon>
        <taxon>Saccharomycotina</taxon>
        <taxon>Pichiomycetes</taxon>
        <taxon>Debaryomycetaceae</taxon>
        <taxon>Candida/Lodderomyces clade</taxon>
        <taxon>Candida</taxon>
    </lineage>
</organism>
<dbReference type="GO" id="GO:0005789">
    <property type="term" value="C:endoplasmic reticulum membrane"/>
    <property type="evidence" value="ECO:0007669"/>
    <property type="project" value="UniProtKB-SubCell"/>
</dbReference>
<dbReference type="EMBL" id="FM992691">
    <property type="protein sequence ID" value="CAX42093.1"/>
    <property type="molecule type" value="Genomic_DNA"/>
</dbReference>
<dbReference type="Pfam" id="PF10681">
    <property type="entry name" value="Rot1"/>
    <property type="match status" value="1"/>
</dbReference>
<dbReference type="GO" id="GO:0006458">
    <property type="term" value="P:'de novo' protein folding"/>
    <property type="evidence" value="ECO:0007669"/>
    <property type="project" value="InterPro"/>
</dbReference>
<evidence type="ECO:0000256" key="5">
    <source>
        <dbReference type="ARBA" id="ARBA00022729"/>
    </source>
</evidence>
<evidence type="ECO:0000313" key="13">
    <source>
        <dbReference type="Proteomes" id="UP000002605"/>
    </source>
</evidence>
<comment type="similarity">
    <text evidence="2 9">Belongs to the ROT1 family.</text>
</comment>
<evidence type="ECO:0000256" key="2">
    <source>
        <dbReference type="ARBA" id="ARBA00007149"/>
    </source>
</evidence>
<dbReference type="OrthoDB" id="5327821at2759"/>
<keyword evidence="8 9" id="KW-0472">Membrane</keyword>